<keyword evidence="1" id="KW-0472">Membrane</keyword>
<feature type="transmembrane region" description="Helical" evidence="1">
    <location>
        <begin position="106"/>
        <end position="124"/>
    </location>
</feature>
<name>A0A937A7Q8_9BACT</name>
<dbReference type="AlphaFoldDB" id="A0A937A7Q8"/>
<keyword evidence="1" id="KW-0812">Transmembrane</keyword>
<feature type="transmembrane region" description="Helical" evidence="1">
    <location>
        <begin position="79"/>
        <end position="101"/>
    </location>
</feature>
<organism evidence="2 3">
    <name type="scientific">Marivirga atlantica</name>
    <dbReference type="NCBI Taxonomy" id="1548457"/>
    <lineage>
        <taxon>Bacteria</taxon>
        <taxon>Pseudomonadati</taxon>
        <taxon>Bacteroidota</taxon>
        <taxon>Cytophagia</taxon>
        <taxon>Cytophagales</taxon>
        <taxon>Marivirgaceae</taxon>
        <taxon>Marivirga</taxon>
    </lineage>
</organism>
<comment type="caution">
    <text evidence="2">The sequence shown here is derived from an EMBL/GenBank/DDBJ whole genome shotgun (WGS) entry which is preliminary data.</text>
</comment>
<protein>
    <submittedName>
        <fullName evidence="2">Uncharacterized protein</fullName>
    </submittedName>
</protein>
<sequence length="193" mass="22479">MSAERIFVIQDPPFLMFIKGLEIIPLIIAVFIMSIPLLMVFRIKLSKPETKRDLLNLLFLKSLWIALIGSFLLKNIMFLHPYFFTVILFSVSFTLSILVIFYNKNLIYLNIVLLMIYAFFLALADFEGAVSNRETFEIMFKDKEVLLMEENDTDKFYIAKTSTKTLIYDECAGKVIPYDSNDLIFPSKINLKR</sequence>
<dbReference type="Proteomes" id="UP000642920">
    <property type="component" value="Unassembled WGS sequence"/>
</dbReference>
<feature type="transmembrane region" description="Helical" evidence="1">
    <location>
        <begin position="54"/>
        <end position="73"/>
    </location>
</feature>
<evidence type="ECO:0000313" key="2">
    <source>
        <dbReference type="EMBL" id="MBL0763901.1"/>
    </source>
</evidence>
<dbReference type="EMBL" id="JAERQG010000001">
    <property type="protein sequence ID" value="MBL0763901.1"/>
    <property type="molecule type" value="Genomic_DNA"/>
</dbReference>
<feature type="transmembrane region" description="Helical" evidence="1">
    <location>
        <begin position="23"/>
        <end position="42"/>
    </location>
</feature>
<evidence type="ECO:0000313" key="3">
    <source>
        <dbReference type="Proteomes" id="UP000642920"/>
    </source>
</evidence>
<keyword evidence="1" id="KW-1133">Transmembrane helix</keyword>
<reference evidence="2" key="1">
    <citation type="submission" date="2021-01" db="EMBL/GenBank/DDBJ databases">
        <title>Marivirga sp. nov., isolated from intertidal surface sediments.</title>
        <authorList>
            <person name="Zhang M."/>
        </authorList>
    </citation>
    <scope>NUCLEOTIDE SEQUENCE</scope>
    <source>
        <strain evidence="2">SM1354</strain>
    </source>
</reference>
<evidence type="ECO:0000256" key="1">
    <source>
        <dbReference type="SAM" id="Phobius"/>
    </source>
</evidence>
<proteinExistence type="predicted"/>
<accession>A0A937A7Q8</accession>
<gene>
    <name evidence="2" type="ORF">JKP34_01480</name>
</gene>
<keyword evidence="3" id="KW-1185">Reference proteome</keyword>